<feature type="domain" description="DUF6249" evidence="2">
    <location>
        <begin position="3"/>
        <end position="119"/>
    </location>
</feature>
<keyword evidence="1" id="KW-0812">Transmembrane</keyword>
<evidence type="ECO:0000259" key="2">
    <source>
        <dbReference type="Pfam" id="PF19762"/>
    </source>
</evidence>
<accession>A0ABV9T043</accession>
<dbReference type="EMBL" id="JBHSJJ010000004">
    <property type="protein sequence ID" value="MFC4871872.1"/>
    <property type="molecule type" value="Genomic_DNA"/>
</dbReference>
<evidence type="ECO:0000313" key="4">
    <source>
        <dbReference type="Proteomes" id="UP001595818"/>
    </source>
</evidence>
<dbReference type="Proteomes" id="UP001595818">
    <property type="component" value="Unassembled WGS sequence"/>
</dbReference>
<reference evidence="4" key="1">
    <citation type="journal article" date="2019" name="Int. J. Syst. Evol. Microbiol.">
        <title>The Global Catalogue of Microorganisms (GCM) 10K type strain sequencing project: providing services to taxonomists for standard genome sequencing and annotation.</title>
        <authorList>
            <consortium name="The Broad Institute Genomics Platform"/>
            <consortium name="The Broad Institute Genome Sequencing Center for Infectious Disease"/>
            <person name="Wu L."/>
            <person name="Ma J."/>
        </authorList>
    </citation>
    <scope>NUCLEOTIDE SEQUENCE [LARGE SCALE GENOMIC DNA]</scope>
    <source>
        <strain evidence="4">CGMCC 4.7466</strain>
    </source>
</reference>
<dbReference type="Pfam" id="PF19762">
    <property type="entry name" value="DUF6249"/>
    <property type="match status" value="1"/>
</dbReference>
<feature type="transmembrane region" description="Helical" evidence="1">
    <location>
        <begin position="97"/>
        <end position="120"/>
    </location>
</feature>
<gene>
    <name evidence="3" type="ORF">ACFPFU_09255</name>
</gene>
<evidence type="ECO:0000313" key="3">
    <source>
        <dbReference type="EMBL" id="MFC4871872.1"/>
    </source>
</evidence>
<sequence length="136" mass="15609">MAVAIVFISFFATAFGIWFYSLKTRNSERLALIQSGADASLFYSKKKARNYNAWFIVLILGMVFLAVGLGIITGHFMESLMIENERSVYPDHFRRHFPQAYFTSIFVFTGLSLISAYFLIRKLNKQDEAGQPMLEK</sequence>
<dbReference type="RefSeq" id="WP_377063750.1">
    <property type="nucleotide sequence ID" value="NZ_JBHSJJ010000004.1"/>
</dbReference>
<keyword evidence="4" id="KW-1185">Reference proteome</keyword>
<organism evidence="3 4">
    <name type="scientific">Negadavirga shengliensis</name>
    <dbReference type="NCBI Taxonomy" id="1389218"/>
    <lineage>
        <taxon>Bacteria</taxon>
        <taxon>Pseudomonadati</taxon>
        <taxon>Bacteroidota</taxon>
        <taxon>Cytophagia</taxon>
        <taxon>Cytophagales</taxon>
        <taxon>Cyclobacteriaceae</taxon>
        <taxon>Negadavirga</taxon>
    </lineage>
</organism>
<feature type="transmembrane region" description="Helical" evidence="1">
    <location>
        <begin position="53"/>
        <end position="77"/>
    </location>
</feature>
<evidence type="ECO:0000256" key="1">
    <source>
        <dbReference type="SAM" id="Phobius"/>
    </source>
</evidence>
<protein>
    <submittedName>
        <fullName evidence="3">DUF6249 domain-containing protein</fullName>
    </submittedName>
</protein>
<proteinExistence type="predicted"/>
<comment type="caution">
    <text evidence="3">The sequence shown here is derived from an EMBL/GenBank/DDBJ whole genome shotgun (WGS) entry which is preliminary data.</text>
</comment>
<keyword evidence="1" id="KW-0472">Membrane</keyword>
<keyword evidence="1" id="KW-1133">Transmembrane helix</keyword>
<feature type="transmembrane region" description="Helical" evidence="1">
    <location>
        <begin position="6"/>
        <end position="22"/>
    </location>
</feature>
<dbReference type="InterPro" id="IPR046216">
    <property type="entry name" value="DUF6249"/>
</dbReference>
<name>A0ABV9T043_9BACT</name>